<dbReference type="EMBL" id="VSSQ01005606">
    <property type="protein sequence ID" value="MPM29783.1"/>
    <property type="molecule type" value="Genomic_DNA"/>
</dbReference>
<reference evidence="1" key="1">
    <citation type="submission" date="2019-08" db="EMBL/GenBank/DDBJ databases">
        <authorList>
            <person name="Kucharzyk K."/>
            <person name="Murdoch R.W."/>
            <person name="Higgins S."/>
            <person name="Loffler F."/>
        </authorList>
    </citation>
    <scope>NUCLEOTIDE SEQUENCE</scope>
</reference>
<proteinExistence type="predicted"/>
<accession>A0A644YTI3</accession>
<name>A0A644YTI3_9ZZZZ</name>
<protein>
    <submittedName>
        <fullName evidence="1">Uncharacterized protein</fullName>
    </submittedName>
</protein>
<dbReference type="AlphaFoldDB" id="A0A644YTI3"/>
<organism evidence="1">
    <name type="scientific">bioreactor metagenome</name>
    <dbReference type="NCBI Taxonomy" id="1076179"/>
    <lineage>
        <taxon>unclassified sequences</taxon>
        <taxon>metagenomes</taxon>
        <taxon>ecological metagenomes</taxon>
    </lineage>
</organism>
<evidence type="ECO:0000313" key="1">
    <source>
        <dbReference type="EMBL" id="MPM29783.1"/>
    </source>
</evidence>
<gene>
    <name evidence="1" type="ORF">SDC9_76324</name>
</gene>
<sequence>MEPVPDRCAAAIVARGFDLHIHLLHRHQFRPDQGRNRDRVVNRRAGIADAAMEPIEKIQPFGNHLGNGIPQRADTFEILREHQRALGNVQPSHCNRHPAAKHDIRRLGINQDVKLRRRRPVAKLDAAAHEINMPDLGLQMRVEQHQRRDVGQRPGWNQHNGLFALLQNLRHQHAGVLRDRLILRLRQGGTVEAGVAVHRRRDDRVRDERLHPAHRERDIQPDERHDASRVIGRFLDGLVAANGCYGLDVEHGTRVCQYPRDCVVVPRIAVQNHRYLFIHAFTSGLDARIFFTRLMVLAA</sequence>
<comment type="caution">
    <text evidence="1">The sequence shown here is derived from an EMBL/GenBank/DDBJ whole genome shotgun (WGS) entry which is preliminary data.</text>
</comment>